<feature type="binding site" evidence="5">
    <location>
        <position position="157"/>
    </location>
    <ligand>
        <name>Mg(2+)</name>
        <dbReference type="ChEBI" id="CHEBI:18420"/>
    </ligand>
</feature>
<dbReference type="InterPro" id="IPR011206">
    <property type="entry name" value="Citrate_lyase_beta/mcl1/mcl2"/>
</dbReference>
<dbReference type="GO" id="GO:0016829">
    <property type="term" value="F:lyase activity"/>
    <property type="evidence" value="ECO:0007669"/>
    <property type="project" value="UniProtKB-KW"/>
</dbReference>
<dbReference type="InterPro" id="IPR005000">
    <property type="entry name" value="Aldolase/citrate-lyase_domain"/>
</dbReference>
<reference evidence="7 8" key="1">
    <citation type="submission" date="2020-09" db="EMBL/GenBank/DDBJ databases">
        <title>Investigation of environmental microbes.</title>
        <authorList>
            <person name="Ou Y."/>
            <person name="Kang Q."/>
        </authorList>
    </citation>
    <scope>NUCLEOTIDE SEQUENCE [LARGE SCALE GENOMIC DNA]</scope>
    <source>
        <strain evidence="7 8">KJZ-14</strain>
    </source>
</reference>
<keyword evidence="3 5" id="KW-0460">Magnesium</keyword>
<dbReference type="GO" id="GO:0006107">
    <property type="term" value="P:oxaloacetate metabolic process"/>
    <property type="evidence" value="ECO:0007669"/>
    <property type="project" value="TreeGrafter"/>
</dbReference>
<feature type="binding site" evidence="4">
    <location>
        <position position="77"/>
    </location>
    <ligand>
        <name>substrate</name>
    </ligand>
</feature>
<dbReference type="PANTHER" id="PTHR32308">
    <property type="entry name" value="LYASE BETA SUBUNIT, PUTATIVE (AFU_ORTHOLOGUE AFUA_4G13030)-RELATED"/>
    <property type="match status" value="1"/>
</dbReference>
<dbReference type="RefSeq" id="WP_168614670.1">
    <property type="nucleotide sequence ID" value="NZ_BAAAOX010000003.1"/>
</dbReference>
<evidence type="ECO:0000256" key="5">
    <source>
        <dbReference type="PIRSR" id="PIRSR015582-2"/>
    </source>
</evidence>
<protein>
    <submittedName>
        <fullName evidence="7">CoA ester lyase</fullName>
    </submittedName>
</protein>
<dbReference type="AlphaFoldDB" id="A0A7H2BEF5"/>
<gene>
    <name evidence="7" type="ORF">IDM49_01800</name>
</gene>
<feature type="domain" description="HpcH/HpaI aldolase/citrate lyase" evidence="6">
    <location>
        <begin position="23"/>
        <end position="184"/>
    </location>
</feature>
<comment type="cofactor">
    <cofactor evidence="1">
        <name>Mg(2+)</name>
        <dbReference type="ChEBI" id="CHEBI:18420"/>
    </cofactor>
</comment>
<feature type="binding site" evidence="4">
    <location>
        <position position="131"/>
    </location>
    <ligand>
        <name>substrate</name>
    </ligand>
</feature>
<keyword evidence="7" id="KW-0456">Lyase</keyword>
<feature type="binding site" evidence="5">
    <location>
        <position position="131"/>
    </location>
    <ligand>
        <name>Mg(2+)</name>
        <dbReference type="ChEBI" id="CHEBI:18420"/>
    </ligand>
</feature>
<dbReference type="Pfam" id="PF03328">
    <property type="entry name" value="HpcH_HpaI"/>
    <property type="match status" value="1"/>
</dbReference>
<proteinExistence type="predicted"/>
<evidence type="ECO:0000313" key="8">
    <source>
        <dbReference type="Proteomes" id="UP000516404"/>
    </source>
</evidence>
<dbReference type="InterPro" id="IPR015813">
    <property type="entry name" value="Pyrv/PenolPyrv_kinase-like_dom"/>
</dbReference>
<evidence type="ECO:0000259" key="6">
    <source>
        <dbReference type="Pfam" id="PF03328"/>
    </source>
</evidence>
<name>A0A7H2BEF5_9MICC</name>
<dbReference type="PIRSF" id="PIRSF015582">
    <property type="entry name" value="Cit_lyase_B"/>
    <property type="match status" value="1"/>
</dbReference>
<dbReference type="InterPro" id="IPR040442">
    <property type="entry name" value="Pyrv_kinase-like_dom_sf"/>
</dbReference>
<evidence type="ECO:0000313" key="7">
    <source>
        <dbReference type="EMBL" id="QNV38051.1"/>
    </source>
</evidence>
<organism evidence="7 8">
    <name type="scientific">Rothia terrae</name>
    <dbReference type="NCBI Taxonomy" id="396015"/>
    <lineage>
        <taxon>Bacteria</taxon>
        <taxon>Bacillati</taxon>
        <taxon>Actinomycetota</taxon>
        <taxon>Actinomycetes</taxon>
        <taxon>Micrococcales</taxon>
        <taxon>Micrococcaceae</taxon>
        <taxon>Rothia</taxon>
    </lineage>
</organism>
<sequence length="283" mass="30700">MVTFHRNERAASLPARLSRSWMLITAAADEERLAAALESEADSILIDLEDGTPADQKTEARERVMHWLNNGVEAWVRINKFGTEEWHKDVEELPKAKGLRGVMLAEVEDAAMVTRTAMMLPPGTPIIALIESAIGIVNAVDIARAPGVFRLAFGIGDFRKDTGMAADALSLAYVRSQLVLASRVGELPGPIDGPSVGKHGVDLMKDCSITSAAGMTGKLTLDPAQVDTINISLAPSEDEIQWARDLLQKQDGDAMPKDGSYLPRLARAKKVSQLAKTYGLWRS</sequence>
<dbReference type="KEGG" id="rter:IDM49_01800"/>
<evidence type="ECO:0000256" key="3">
    <source>
        <dbReference type="ARBA" id="ARBA00022842"/>
    </source>
</evidence>
<evidence type="ECO:0000256" key="4">
    <source>
        <dbReference type="PIRSR" id="PIRSR015582-1"/>
    </source>
</evidence>
<keyword evidence="8" id="KW-1185">Reference proteome</keyword>
<dbReference type="EMBL" id="CP061539">
    <property type="protein sequence ID" value="QNV38051.1"/>
    <property type="molecule type" value="Genomic_DNA"/>
</dbReference>
<dbReference type="SUPFAM" id="SSF51621">
    <property type="entry name" value="Phosphoenolpyruvate/pyruvate domain"/>
    <property type="match status" value="1"/>
</dbReference>
<dbReference type="GeneID" id="96622957"/>
<dbReference type="Proteomes" id="UP000516404">
    <property type="component" value="Chromosome"/>
</dbReference>
<keyword evidence="2 5" id="KW-0479">Metal-binding</keyword>
<evidence type="ECO:0000256" key="2">
    <source>
        <dbReference type="ARBA" id="ARBA00022723"/>
    </source>
</evidence>
<evidence type="ECO:0000256" key="1">
    <source>
        <dbReference type="ARBA" id="ARBA00001946"/>
    </source>
</evidence>
<accession>A0A7H2BEF5</accession>
<dbReference type="GO" id="GO:0000287">
    <property type="term" value="F:magnesium ion binding"/>
    <property type="evidence" value="ECO:0007669"/>
    <property type="project" value="TreeGrafter"/>
</dbReference>
<dbReference type="Gene3D" id="3.20.20.60">
    <property type="entry name" value="Phosphoenolpyruvate-binding domains"/>
    <property type="match status" value="1"/>
</dbReference>
<dbReference type="PANTHER" id="PTHR32308:SF10">
    <property type="entry name" value="CITRATE LYASE SUBUNIT BETA"/>
    <property type="match status" value="1"/>
</dbReference>